<evidence type="ECO:0000256" key="2">
    <source>
        <dbReference type="ARBA" id="ARBA00022475"/>
    </source>
</evidence>
<evidence type="ECO:0000259" key="13">
    <source>
        <dbReference type="PROSITE" id="PS50262"/>
    </source>
</evidence>
<proteinExistence type="inferred from homology"/>
<feature type="transmembrane region" description="Helical" evidence="12">
    <location>
        <begin position="72"/>
        <end position="90"/>
    </location>
</feature>
<dbReference type="Proteomes" id="UP000250572">
    <property type="component" value="Unassembled WGS sequence"/>
</dbReference>
<feature type="transmembrane region" description="Helical" evidence="12">
    <location>
        <begin position="37"/>
        <end position="60"/>
    </location>
</feature>
<keyword evidence="6 12" id="KW-0472">Membrane</keyword>
<dbReference type="AlphaFoldDB" id="A0A315VAL8"/>
<name>A0A315VAL8_GAMAF</name>
<evidence type="ECO:0000256" key="3">
    <source>
        <dbReference type="ARBA" id="ARBA00022692"/>
    </source>
</evidence>
<evidence type="ECO:0000256" key="4">
    <source>
        <dbReference type="ARBA" id="ARBA00022989"/>
    </source>
</evidence>
<evidence type="ECO:0000256" key="7">
    <source>
        <dbReference type="ARBA" id="ARBA00023157"/>
    </source>
</evidence>
<feature type="transmembrane region" description="Helical" evidence="12">
    <location>
        <begin position="210"/>
        <end position="230"/>
    </location>
</feature>
<dbReference type="EMBL" id="NHOQ01001971">
    <property type="protein sequence ID" value="PWA20248.1"/>
    <property type="molecule type" value="Genomic_DNA"/>
</dbReference>
<reference evidence="14 15" key="1">
    <citation type="journal article" date="2018" name="G3 (Bethesda)">
        <title>A High-Quality Reference Genome for the Invasive Mosquitofish Gambusia affinis Using a Chicago Library.</title>
        <authorList>
            <person name="Hoffberg S.L."/>
            <person name="Troendle N.J."/>
            <person name="Glenn T.C."/>
            <person name="Mahmud O."/>
            <person name="Louha S."/>
            <person name="Chalopin D."/>
            <person name="Bennetzen J.L."/>
            <person name="Mauricio R."/>
        </authorList>
    </citation>
    <scope>NUCLEOTIDE SEQUENCE [LARGE SCALE GENOMIC DNA]</scope>
    <source>
        <strain evidence="14">NE01/NJP1002.9</strain>
        <tissue evidence="14">Muscle</tissue>
    </source>
</reference>
<feature type="transmembrane region" description="Helical" evidence="12">
    <location>
        <begin position="337"/>
        <end position="359"/>
    </location>
</feature>
<feature type="transmembrane region" description="Helical" evidence="12">
    <location>
        <begin position="297"/>
        <end position="316"/>
    </location>
</feature>
<dbReference type="InterPro" id="IPR008109">
    <property type="entry name" value="P2Y13_rcpt"/>
</dbReference>
<feature type="region of interest" description="Disordered" evidence="11">
    <location>
        <begin position="1"/>
        <end position="22"/>
    </location>
</feature>
<keyword evidence="4 12" id="KW-1133">Transmembrane helix</keyword>
<dbReference type="PROSITE" id="PS00237">
    <property type="entry name" value="G_PROTEIN_RECEP_F1_1"/>
    <property type="match status" value="1"/>
</dbReference>
<feature type="transmembrane region" description="Helical" evidence="12">
    <location>
        <begin position="110"/>
        <end position="131"/>
    </location>
</feature>
<dbReference type="GO" id="GO:0005886">
    <property type="term" value="C:plasma membrane"/>
    <property type="evidence" value="ECO:0007669"/>
    <property type="project" value="UniProtKB-SubCell"/>
</dbReference>
<evidence type="ECO:0000256" key="6">
    <source>
        <dbReference type="ARBA" id="ARBA00023136"/>
    </source>
</evidence>
<keyword evidence="8 10" id="KW-0675">Receptor</keyword>
<feature type="transmembrane region" description="Helical" evidence="12">
    <location>
        <begin position="251"/>
        <end position="268"/>
    </location>
</feature>
<evidence type="ECO:0000313" key="14">
    <source>
        <dbReference type="EMBL" id="PWA20248.1"/>
    </source>
</evidence>
<organism evidence="14 15">
    <name type="scientific">Gambusia affinis</name>
    <name type="common">Western mosquitofish</name>
    <name type="synonym">Heterandria affinis</name>
    <dbReference type="NCBI Taxonomy" id="33528"/>
    <lineage>
        <taxon>Eukaryota</taxon>
        <taxon>Metazoa</taxon>
        <taxon>Chordata</taxon>
        <taxon>Craniata</taxon>
        <taxon>Vertebrata</taxon>
        <taxon>Euteleostomi</taxon>
        <taxon>Actinopterygii</taxon>
        <taxon>Neopterygii</taxon>
        <taxon>Teleostei</taxon>
        <taxon>Neoteleostei</taxon>
        <taxon>Acanthomorphata</taxon>
        <taxon>Ovalentaria</taxon>
        <taxon>Atherinomorphae</taxon>
        <taxon>Cyprinodontiformes</taxon>
        <taxon>Poeciliidae</taxon>
        <taxon>Poeciliinae</taxon>
        <taxon>Gambusia</taxon>
    </lineage>
</organism>
<gene>
    <name evidence="14" type="ORF">CCH79_00003929</name>
</gene>
<dbReference type="PANTHER" id="PTHR24233">
    <property type="entry name" value="P2Y PURINOCEPTOR-RELATED G-PROTEIN COUPLED RECEPTOR"/>
    <property type="match status" value="1"/>
</dbReference>
<keyword evidence="7" id="KW-1015">Disulfide bond</keyword>
<evidence type="ECO:0000256" key="9">
    <source>
        <dbReference type="ARBA" id="ARBA00023224"/>
    </source>
</evidence>
<dbReference type="PROSITE" id="PS50262">
    <property type="entry name" value="G_PROTEIN_RECEP_F1_2"/>
    <property type="match status" value="1"/>
</dbReference>
<comment type="similarity">
    <text evidence="10">Belongs to the G-protein coupled receptor 1 family.</text>
</comment>
<evidence type="ECO:0000256" key="10">
    <source>
        <dbReference type="RuleBase" id="RU000688"/>
    </source>
</evidence>
<dbReference type="PRINTS" id="PR01735">
    <property type="entry name" value="P2Y13PRNCPTR"/>
</dbReference>
<comment type="caution">
    <text evidence="14">The sequence shown here is derived from an EMBL/GenBank/DDBJ whole genome shotgun (WGS) entry which is preliminary data.</text>
</comment>
<keyword evidence="15" id="KW-1185">Reference proteome</keyword>
<keyword evidence="9 10" id="KW-0807">Transducer</keyword>
<feature type="transmembrane region" description="Helical" evidence="12">
    <location>
        <begin position="151"/>
        <end position="174"/>
    </location>
</feature>
<evidence type="ECO:0000256" key="11">
    <source>
        <dbReference type="SAM" id="MobiDB-lite"/>
    </source>
</evidence>
<keyword evidence="3 10" id="KW-0812">Transmembrane</keyword>
<dbReference type="GO" id="GO:0045028">
    <property type="term" value="F:G protein-coupled purinergic nucleotide receptor activity"/>
    <property type="evidence" value="ECO:0007669"/>
    <property type="project" value="InterPro"/>
</dbReference>
<evidence type="ECO:0000313" key="15">
    <source>
        <dbReference type="Proteomes" id="UP000250572"/>
    </source>
</evidence>
<dbReference type="SUPFAM" id="SSF81321">
    <property type="entry name" value="Family A G protein-coupled receptor-like"/>
    <property type="match status" value="1"/>
</dbReference>
<keyword evidence="5 10" id="KW-0297">G-protein coupled receptor</keyword>
<dbReference type="PRINTS" id="PR00237">
    <property type="entry name" value="GPCRRHODOPSN"/>
</dbReference>
<dbReference type="Gene3D" id="1.20.1070.10">
    <property type="entry name" value="Rhodopsin 7-helix transmembrane proteins"/>
    <property type="match status" value="1"/>
</dbReference>
<evidence type="ECO:0000256" key="5">
    <source>
        <dbReference type="ARBA" id="ARBA00023040"/>
    </source>
</evidence>
<sequence length="385" mass="43563">MADYLDPQINTDQDEANPSLHSSLNQSDCERFSHNPYIVPTLFFLMFPIALLLNLVAAWVSVHLKSTSTFVVYLKNLVAADIIMTLMIPMKAAADLPTTWDTMAGPTCRFFAVIFYNAQYTCIALLGLISLDRFFKIVMPHSRMFGQSLTVSKVISAAVWLVLFGGTGLPNILLTNKSVANASLITTCMVLKGPAGVQFHEQTSLLLNTFFWFVSVVIVVCYICIANRVVQSYRNSGSNNSQGKQKIKLRVFLVIIVFFICFGPYHIIRIPYTSQQVSYTDTDCSQTYEHLRFAKELSHWLATTNICMDPLLYVFLCREFKEKLISTSGWEIREEKGIELFTSLFVCEIVYFSPLLLFFQCPLSQQQENIQKRVEEDVCGSNPDG</sequence>
<dbReference type="InterPro" id="IPR000276">
    <property type="entry name" value="GPCR_Rhodpsn"/>
</dbReference>
<dbReference type="Pfam" id="PF00001">
    <property type="entry name" value="7tm_1"/>
    <property type="match status" value="1"/>
</dbReference>
<comment type="subcellular location">
    <subcellularLocation>
        <location evidence="1">Cell membrane</location>
        <topology evidence="1">Multi-pass membrane protein</topology>
    </subcellularLocation>
</comment>
<feature type="domain" description="G-protein coupled receptors family 1 profile" evidence="13">
    <location>
        <begin position="53"/>
        <end position="313"/>
    </location>
</feature>
<protein>
    <recommendedName>
        <fullName evidence="13">G-protein coupled receptors family 1 profile domain-containing protein</fullName>
    </recommendedName>
</protein>
<dbReference type="InterPro" id="IPR017452">
    <property type="entry name" value="GPCR_Rhodpsn_7TM"/>
</dbReference>
<evidence type="ECO:0000256" key="1">
    <source>
        <dbReference type="ARBA" id="ARBA00004651"/>
    </source>
</evidence>
<evidence type="ECO:0000256" key="8">
    <source>
        <dbReference type="ARBA" id="ARBA00023170"/>
    </source>
</evidence>
<accession>A0A315VAL8</accession>
<dbReference type="PANTHER" id="PTHR24233:SF10">
    <property type="entry name" value="P2Y PURINOCEPTOR 13"/>
    <property type="match status" value="1"/>
</dbReference>
<keyword evidence="2" id="KW-1003">Cell membrane</keyword>
<evidence type="ECO:0000256" key="12">
    <source>
        <dbReference type="SAM" id="Phobius"/>
    </source>
</evidence>